<organism evidence="2 3">
    <name type="scientific">Halocaridina rubra</name>
    <name type="common">Hawaiian red shrimp</name>
    <dbReference type="NCBI Taxonomy" id="373956"/>
    <lineage>
        <taxon>Eukaryota</taxon>
        <taxon>Metazoa</taxon>
        <taxon>Ecdysozoa</taxon>
        <taxon>Arthropoda</taxon>
        <taxon>Crustacea</taxon>
        <taxon>Multicrustacea</taxon>
        <taxon>Malacostraca</taxon>
        <taxon>Eumalacostraca</taxon>
        <taxon>Eucarida</taxon>
        <taxon>Decapoda</taxon>
        <taxon>Pleocyemata</taxon>
        <taxon>Caridea</taxon>
        <taxon>Atyoidea</taxon>
        <taxon>Atyidae</taxon>
        <taxon>Halocaridina</taxon>
    </lineage>
</organism>
<sequence length="170" mass="19477">MKKFLPQQQRCHLKTFIQVAANLKLRVKQMDIKTAYLNTPIDHDIYVQQTKGYEVKTKDESMIPISKSPCYFYFLLFLISHERGHNPSESATHNRRRIRCRCPFKTKRFIRQYSNNQSSSSSSSGWTSPLSLCQQPIVEADSTQQLKPTPPSRLTPHNSLAPAPVMIGPA</sequence>
<dbReference type="AlphaFoldDB" id="A0AAN8WX92"/>
<proteinExistence type="predicted"/>
<evidence type="ECO:0000313" key="2">
    <source>
        <dbReference type="EMBL" id="KAK7072677.1"/>
    </source>
</evidence>
<feature type="region of interest" description="Disordered" evidence="1">
    <location>
        <begin position="143"/>
        <end position="170"/>
    </location>
</feature>
<accession>A0AAN8WX92</accession>
<evidence type="ECO:0000313" key="3">
    <source>
        <dbReference type="Proteomes" id="UP001381693"/>
    </source>
</evidence>
<comment type="caution">
    <text evidence="2">The sequence shown here is derived from an EMBL/GenBank/DDBJ whole genome shotgun (WGS) entry which is preliminary data.</text>
</comment>
<gene>
    <name evidence="2" type="ORF">SK128_025320</name>
</gene>
<evidence type="ECO:0008006" key="4">
    <source>
        <dbReference type="Google" id="ProtNLM"/>
    </source>
</evidence>
<keyword evidence="3" id="KW-1185">Reference proteome</keyword>
<protein>
    <recommendedName>
        <fullName evidence="4">Reverse transcriptase Ty1/copia-type domain-containing protein</fullName>
    </recommendedName>
</protein>
<evidence type="ECO:0000256" key="1">
    <source>
        <dbReference type="SAM" id="MobiDB-lite"/>
    </source>
</evidence>
<reference evidence="2 3" key="1">
    <citation type="submission" date="2023-11" db="EMBL/GenBank/DDBJ databases">
        <title>Halocaridina rubra genome assembly.</title>
        <authorList>
            <person name="Smith C."/>
        </authorList>
    </citation>
    <scope>NUCLEOTIDE SEQUENCE [LARGE SCALE GENOMIC DNA]</scope>
    <source>
        <strain evidence="2">EP-1</strain>
        <tissue evidence="2">Whole</tissue>
    </source>
</reference>
<dbReference type="EMBL" id="JAXCGZ010013373">
    <property type="protein sequence ID" value="KAK7072677.1"/>
    <property type="molecule type" value="Genomic_DNA"/>
</dbReference>
<name>A0AAN8WX92_HALRR</name>
<dbReference type="Proteomes" id="UP001381693">
    <property type="component" value="Unassembled WGS sequence"/>
</dbReference>